<dbReference type="PANTHER" id="PTHR19328:SF75">
    <property type="entry name" value="ALDOSE SUGAR DEHYDROGENASE YLII"/>
    <property type="match status" value="1"/>
</dbReference>
<dbReference type="Pfam" id="PF07995">
    <property type="entry name" value="GSDH"/>
    <property type="match status" value="1"/>
</dbReference>
<evidence type="ECO:0000313" key="3">
    <source>
        <dbReference type="Proteomes" id="UP001271723"/>
    </source>
</evidence>
<gene>
    <name evidence="2" type="ORF">PV517_18030</name>
</gene>
<dbReference type="Gene3D" id="2.120.10.30">
    <property type="entry name" value="TolB, C-terminal domain"/>
    <property type="match status" value="1"/>
</dbReference>
<dbReference type="InterPro" id="IPR012938">
    <property type="entry name" value="Glc/Sorbosone_DH"/>
</dbReference>
<dbReference type="Proteomes" id="UP001271723">
    <property type="component" value="Unassembled WGS sequence"/>
</dbReference>
<evidence type="ECO:0000259" key="1">
    <source>
        <dbReference type="Pfam" id="PF07995"/>
    </source>
</evidence>
<accession>A0ABU4L5K7</accession>
<sequence>MAASPGPGHQARLLIPPIPPILLIPLIPLVVLALLLSALVALPGTALAAAGDPVTDPFPERPAASGIGLTVEEYASFPKTEPPPGPVTDPRLMRQARINHLSELPDRSGRKAVPDLNGKLYLVRDGGTPGVYLDVAAAFAPAFFASRGLGQGFGFVTFDPGFRHNGRFYTVHTELASATTAVPDHRQQAATVYHGVVTEWTAADPSADTFTGTRREVLRIGFAGPVHGIQQIDFNPTAGPHDRDRGLLYLAVGEGGQGARNTEPQSLSLPHGKILRIDPRGTNSANGRYGIPADNPFTATPGALGEIYAYGLRDPHRFSWDPAGAHRMYVANIGQHAVESVYEVRAGDNFGWSEREGPFVFDRTAADPCDQILPLPADDEKYGYTYPVAAYDHDPPADWNCTSDVGRAVVGGFVYRGRDLPALRGKYVFGDIVDGRLLFADTKDMRRGSGRLAQLYDLMLYDASGTRVTMRDLAGSNRVDLHFGRDAACELYLLSKANGRIWKITGTREFASCDTSGSRLTHVMDGRNWAPVTPSKWRFPGREAVLAEAGVQRPGPRRPFEYAVLTAGPAAYGDVRIDAEVRIDTPVDTPNRDVIIVFDHRSDTRFSYVHLSQDNTIYPHNGVFVVDDADRLRVDDQWNGTTGAPPAVTDTAWHKVRVVRCATTGEIAVYVDGSKRPLMTAVDTTLASGRVGFGSFDNTGRLRGLRVSSP</sequence>
<feature type="domain" description="Glucose/Sorbosone dehydrogenase" evidence="1">
    <location>
        <begin position="110"/>
        <end position="443"/>
    </location>
</feature>
<dbReference type="SUPFAM" id="SSF50952">
    <property type="entry name" value="Soluble quinoprotein glucose dehydrogenase"/>
    <property type="match status" value="1"/>
</dbReference>
<dbReference type="Gene3D" id="2.60.120.560">
    <property type="entry name" value="Exo-inulinase, domain 1"/>
    <property type="match status" value="1"/>
</dbReference>
<organism evidence="2 3">
    <name type="scientific">Streptomyces griseiscabiei</name>
    <dbReference type="NCBI Taxonomy" id="2993540"/>
    <lineage>
        <taxon>Bacteria</taxon>
        <taxon>Bacillati</taxon>
        <taxon>Actinomycetota</taxon>
        <taxon>Actinomycetes</taxon>
        <taxon>Kitasatosporales</taxon>
        <taxon>Streptomycetaceae</taxon>
        <taxon>Streptomyces</taxon>
    </lineage>
</organism>
<dbReference type="PANTHER" id="PTHR19328">
    <property type="entry name" value="HEDGEHOG-INTERACTING PROTEIN"/>
    <property type="match status" value="1"/>
</dbReference>
<evidence type="ECO:0000313" key="2">
    <source>
        <dbReference type="EMBL" id="MDX2910590.1"/>
    </source>
</evidence>
<reference evidence="2 3" key="1">
    <citation type="journal article" date="2023" name="Microb. Genom.">
        <title>Mesoterricola silvestris gen. nov., sp. nov., Mesoterricola sediminis sp. nov., Geothrix oryzae sp. nov., Geothrix edaphica sp. nov., Geothrix rubra sp. nov., and Geothrix limicola sp. nov., six novel members of Acidobacteriota isolated from soils.</title>
        <authorList>
            <person name="Weisberg A.J."/>
            <person name="Pearce E."/>
            <person name="Kramer C.G."/>
            <person name="Chang J.H."/>
            <person name="Clarke C.R."/>
        </authorList>
    </citation>
    <scope>NUCLEOTIDE SEQUENCE [LARGE SCALE GENOMIC DNA]</scope>
    <source>
        <strain evidence="2 3">NRRL_B-2795</strain>
    </source>
</reference>
<dbReference type="InterPro" id="IPR011042">
    <property type="entry name" value="6-blade_b-propeller_TolB-like"/>
</dbReference>
<keyword evidence="3" id="KW-1185">Reference proteome</keyword>
<dbReference type="RefSeq" id="WP_267299558.1">
    <property type="nucleotide sequence ID" value="NZ_JAGJBZ010000002.1"/>
</dbReference>
<comment type="caution">
    <text evidence="2">The sequence shown here is derived from an EMBL/GenBank/DDBJ whole genome shotgun (WGS) entry which is preliminary data.</text>
</comment>
<name>A0ABU4L5K7_9ACTN</name>
<dbReference type="EMBL" id="JARAVY010000006">
    <property type="protein sequence ID" value="MDX2910590.1"/>
    <property type="molecule type" value="Genomic_DNA"/>
</dbReference>
<proteinExistence type="predicted"/>
<dbReference type="InterPro" id="IPR011041">
    <property type="entry name" value="Quinoprot_gluc/sorb_DH_b-prop"/>
</dbReference>
<protein>
    <submittedName>
        <fullName evidence="2">PQQ-dependent sugar dehydrogenase</fullName>
    </submittedName>
</protein>